<evidence type="ECO:0000313" key="1">
    <source>
        <dbReference type="EMBL" id="KAL1405442.1"/>
    </source>
</evidence>
<comment type="caution">
    <text evidence="1">The sequence shown here is derived from an EMBL/GenBank/DDBJ whole genome shotgun (WGS) entry which is preliminary data.</text>
</comment>
<name>A0ABR3PTI5_9TREE</name>
<dbReference type="Pfam" id="PF10294">
    <property type="entry name" value="Methyltransf_16"/>
    <property type="match status" value="1"/>
</dbReference>
<proteinExistence type="predicted"/>
<dbReference type="PANTHER" id="PTHR14614">
    <property type="entry name" value="HEPATOCELLULAR CARCINOMA-ASSOCIATED ANTIGEN"/>
    <property type="match status" value="1"/>
</dbReference>
<reference evidence="1 2" key="1">
    <citation type="submission" date="2023-08" db="EMBL/GenBank/DDBJ databases">
        <title>Annotated Genome Sequence of Vanrija albida AlHP1.</title>
        <authorList>
            <person name="Herzog R."/>
        </authorList>
    </citation>
    <scope>NUCLEOTIDE SEQUENCE [LARGE SCALE GENOMIC DNA]</scope>
    <source>
        <strain evidence="1 2">AlHP1</strain>
    </source>
</reference>
<dbReference type="GeneID" id="95990117"/>
<dbReference type="EMBL" id="JBBXJM010000007">
    <property type="protein sequence ID" value="KAL1405442.1"/>
    <property type="molecule type" value="Genomic_DNA"/>
</dbReference>
<dbReference type="PANTHER" id="PTHR14614:SF130">
    <property type="entry name" value="PROTEIN-LYSINE N-METHYLTRANSFERASE EEF2KMT"/>
    <property type="match status" value="1"/>
</dbReference>
<dbReference type="SUPFAM" id="SSF53335">
    <property type="entry name" value="S-adenosyl-L-methionine-dependent methyltransferases"/>
    <property type="match status" value="1"/>
</dbReference>
<accession>A0ABR3PTI5</accession>
<sequence>MPAAPPASPLETLRRQYFALVPPYLLRVPAAAELSSSEGQAFLVCALLESPLPAPDAGYRRTFWRRVLPVLEAGVAAQADDEAAVDEAIYEAVAGLMAAPSADPASLPPSHKTFIYGHGDAEHAITLLEEQVVVQAGTTGLRTWTAALFLAHYIVLGQLDIRAAVELGAGTGFLAAVLAQRGSDVIATDLGDTDDEGEGQRRTPLARLAGNLALNGLSARAAALDWADAALPPDSRPPVWADALAPVNGERRTVVAADVIYDPDLVPLLAGAIDVLTAPGGDSPPPTAIIAATVRNEDTFALFLAECAKRQLHTQLLDLAPIDDAPTFWDTALDRGTRVQVVRISRASPLP</sequence>
<evidence type="ECO:0008006" key="3">
    <source>
        <dbReference type="Google" id="ProtNLM"/>
    </source>
</evidence>
<gene>
    <name evidence="1" type="ORF">Q8F55_009074</name>
</gene>
<evidence type="ECO:0000313" key="2">
    <source>
        <dbReference type="Proteomes" id="UP001565368"/>
    </source>
</evidence>
<dbReference type="RefSeq" id="XP_069205386.1">
    <property type="nucleotide sequence ID" value="XM_069357449.1"/>
</dbReference>
<protein>
    <recommendedName>
        <fullName evidence="3">FAM86 N-terminal domain-containing protein</fullName>
    </recommendedName>
</protein>
<dbReference type="InterPro" id="IPR029063">
    <property type="entry name" value="SAM-dependent_MTases_sf"/>
</dbReference>
<dbReference type="Proteomes" id="UP001565368">
    <property type="component" value="Unassembled WGS sequence"/>
</dbReference>
<dbReference type="Gene3D" id="3.40.50.150">
    <property type="entry name" value="Vaccinia Virus protein VP39"/>
    <property type="match status" value="1"/>
</dbReference>
<organism evidence="1 2">
    <name type="scientific">Vanrija albida</name>
    <dbReference type="NCBI Taxonomy" id="181172"/>
    <lineage>
        <taxon>Eukaryota</taxon>
        <taxon>Fungi</taxon>
        <taxon>Dikarya</taxon>
        <taxon>Basidiomycota</taxon>
        <taxon>Agaricomycotina</taxon>
        <taxon>Tremellomycetes</taxon>
        <taxon>Trichosporonales</taxon>
        <taxon>Trichosporonaceae</taxon>
        <taxon>Vanrija</taxon>
    </lineage>
</organism>
<dbReference type="InterPro" id="IPR019410">
    <property type="entry name" value="Methyltransf_16"/>
</dbReference>
<keyword evidence="2" id="KW-1185">Reference proteome</keyword>